<dbReference type="Proteomes" id="UP001597545">
    <property type="component" value="Unassembled WGS sequence"/>
</dbReference>
<evidence type="ECO:0000256" key="2">
    <source>
        <dbReference type="ARBA" id="ARBA00023315"/>
    </source>
</evidence>
<proteinExistence type="predicted"/>
<name>A0ABW5KQ38_9SPHI</name>
<feature type="domain" description="N-acetyltransferase" evidence="3">
    <location>
        <begin position="3"/>
        <end position="168"/>
    </location>
</feature>
<dbReference type="PROSITE" id="PS51186">
    <property type="entry name" value="GNAT"/>
    <property type="match status" value="1"/>
</dbReference>
<dbReference type="GO" id="GO:0016746">
    <property type="term" value="F:acyltransferase activity"/>
    <property type="evidence" value="ECO:0007669"/>
    <property type="project" value="UniProtKB-KW"/>
</dbReference>
<evidence type="ECO:0000256" key="1">
    <source>
        <dbReference type="ARBA" id="ARBA00022679"/>
    </source>
</evidence>
<dbReference type="SUPFAM" id="SSF55729">
    <property type="entry name" value="Acyl-CoA N-acyltransferases (Nat)"/>
    <property type="match status" value="1"/>
</dbReference>
<evidence type="ECO:0000313" key="5">
    <source>
        <dbReference type="Proteomes" id="UP001597545"/>
    </source>
</evidence>
<accession>A0ABW5KQ38</accession>
<sequence>MDYILRKAVTSDLSIIWEIVQQAIQRRKEEGSKQWQDGYPNPSVIEDDINRGVAFVYQNDTDVVGYCAILQNDEPAYANIEGAWLTHGDFLVIHRVAISGNYLGKGLAKRMLEAVEELARERGVPSIKADTNFDNPAMMHVFEKLGYQYCGEVMLRGGTRRAYEKAIV</sequence>
<dbReference type="InterPro" id="IPR016181">
    <property type="entry name" value="Acyl_CoA_acyltransferase"/>
</dbReference>
<keyword evidence="2 4" id="KW-0012">Acyltransferase</keyword>
<dbReference type="RefSeq" id="WP_380906036.1">
    <property type="nucleotide sequence ID" value="NZ_JBHUEG010000019.1"/>
</dbReference>
<dbReference type="PANTHER" id="PTHR43877:SF2">
    <property type="entry name" value="AMINOALKYLPHOSPHONATE N-ACETYLTRANSFERASE-RELATED"/>
    <property type="match status" value="1"/>
</dbReference>
<keyword evidence="1 4" id="KW-0808">Transferase</keyword>
<evidence type="ECO:0000313" key="4">
    <source>
        <dbReference type="EMBL" id="MFD2549717.1"/>
    </source>
</evidence>
<organism evidence="4 5">
    <name type="scientific">Sphingobacterium suaedae</name>
    <dbReference type="NCBI Taxonomy" id="1686402"/>
    <lineage>
        <taxon>Bacteria</taxon>
        <taxon>Pseudomonadati</taxon>
        <taxon>Bacteroidota</taxon>
        <taxon>Sphingobacteriia</taxon>
        <taxon>Sphingobacteriales</taxon>
        <taxon>Sphingobacteriaceae</taxon>
        <taxon>Sphingobacterium</taxon>
    </lineage>
</organism>
<dbReference type="InterPro" id="IPR050832">
    <property type="entry name" value="Bact_Acetyltransf"/>
</dbReference>
<evidence type="ECO:0000259" key="3">
    <source>
        <dbReference type="PROSITE" id="PS51186"/>
    </source>
</evidence>
<keyword evidence="5" id="KW-1185">Reference proteome</keyword>
<comment type="caution">
    <text evidence="4">The sequence shown here is derived from an EMBL/GenBank/DDBJ whole genome shotgun (WGS) entry which is preliminary data.</text>
</comment>
<dbReference type="EMBL" id="JBHULR010000020">
    <property type="protein sequence ID" value="MFD2549717.1"/>
    <property type="molecule type" value="Genomic_DNA"/>
</dbReference>
<dbReference type="Pfam" id="PF00583">
    <property type="entry name" value="Acetyltransf_1"/>
    <property type="match status" value="1"/>
</dbReference>
<protein>
    <submittedName>
        <fullName evidence="4">GNAT family N-acetyltransferase</fullName>
        <ecNumber evidence="4">2.3.-.-</ecNumber>
    </submittedName>
</protein>
<dbReference type="Gene3D" id="3.40.630.30">
    <property type="match status" value="1"/>
</dbReference>
<dbReference type="CDD" id="cd04301">
    <property type="entry name" value="NAT_SF"/>
    <property type="match status" value="1"/>
</dbReference>
<dbReference type="PANTHER" id="PTHR43877">
    <property type="entry name" value="AMINOALKYLPHOSPHONATE N-ACETYLTRANSFERASE-RELATED-RELATED"/>
    <property type="match status" value="1"/>
</dbReference>
<dbReference type="EC" id="2.3.-.-" evidence="4"/>
<gene>
    <name evidence="4" type="ORF">ACFSR5_18885</name>
</gene>
<dbReference type="InterPro" id="IPR000182">
    <property type="entry name" value="GNAT_dom"/>
</dbReference>
<reference evidence="5" key="1">
    <citation type="journal article" date="2019" name="Int. J. Syst. Evol. Microbiol.">
        <title>The Global Catalogue of Microorganisms (GCM) 10K type strain sequencing project: providing services to taxonomists for standard genome sequencing and annotation.</title>
        <authorList>
            <consortium name="The Broad Institute Genomics Platform"/>
            <consortium name="The Broad Institute Genome Sequencing Center for Infectious Disease"/>
            <person name="Wu L."/>
            <person name="Ma J."/>
        </authorList>
    </citation>
    <scope>NUCLEOTIDE SEQUENCE [LARGE SCALE GENOMIC DNA]</scope>
    <source>
        <strain evidence="5">KCTC 42662</strain>
    </source>
</reference>